<gene>
    <name evidence="1" type="ORF">MM171A00115_0081</name>
    <name evidence="2" type="ORF">MM171B00172_0054</name>
</gene>
<dbReference type="EMBL" id="MT143890">
    <property type="protein sequence ID" value="QJB04812.1"/>
    <property type="molecule type" value="Genomic_DNA"/>
</dbReference>
<reference evidence="2" key="1">
    <citation type="submission" date="2020-03" db="EMBL/GenBank/DDBJ databases">
        <title>The deep terrestrial virosphere.</title>
        <authorList>
            <person name="Holmfeldt K."/>
            <person name="Nilsson E."/>
            <person name="Simone D."/>
            <person name="Lopez-Fernandez M."/>
            <person name="Wu X."/>
            <person name="de Brujin I."/>
            <person name="Lundin D."/>
            <person name="Andersson A."/>
            <person name="Bertilsson S."/>
            <person name="Dopson M."/>
        </authorList>
    </citation>
    <scope>NUCLEOTIDE SEQUENCE</scope>
    <source>
        <strain evidence="1">MM171A00115</strain>
        <strain evidence="2">MM171B00172</strain>
    </source>
</reference>
<proteinExistence type="predicted"/>
<protein>
    <submittedName>
        <fullName evidence="2">Uncharacterized protein</fullName>
    </submittedName>
</protein>
<name>A0A6M3MJ56_9ZZZZ</name>
<accession>A0A6M3MJ56</accession>
<organism evidence="2">
    <name type="scientific">viral metagenome</name>
    <dbReference type="NCBI Taxonomy" id="1070528"/>
    <lineage>
        <taxon>unclassified sequences</taxon>
        <taxon>metagenomes</taxon>
        <taxon>organismal metagenomes</taxon>
    </lineage>
</organism>
<evidence type="ECO:0000313" key="1">
    <source>
        <dbReference type="EMBL" id="QJB01328.1"/>
    </source>
</evidence>
<dbReference type="AlphaFoldDB" id="A0A6M3MJ56"/>
<dbReference type="EMBL" id="MT143707">
    <property type="protein sequence ID" value="QJB01328.1"/>
    <property type="molecule type" value="Genomic_DNA"/>
</dbReference>
<evidence type="ECO:0000313" key="2">
    <source>
        <dbReference type="EMBL" id="QJB04812.1"/>
    </source>
</evidence>
<sequence length="69" mass="7884">MSAIKPCTLSKRHKWAFVKNVVTQYQQGSTVRITQRGKYQCECGARKLGEPAYAFQYQQQEQAMKGGIK</sequence>